<evidence type="ECO:0000313" key="2">
    <source>
        <dbReference type="Proteomes" id="UP000283895"/>
    </source>
</evidence>
<reference evidence="1 2" key="1">
    <citation type="submission" date="2015-09" db="EMBL/GenBank/DDBJ databases">
        <title>Host preference determinants of Valsa canker pathogens revealed by comparative genomics.</title>
        <authorList>
            <person name="Yin Z."/>
            <person name="Huang L."/>
        </authorList>
    </citation>
    <scope>NUCLEOTIDE SEQUENCE [LARGE SCALE GENOMIC DNA]</scope>
    <source>
        <strain evidence="1 2">03-1</strain>
    </source>
</reference>
<proteinExistence type="predicted"/>
<name>A0A423X8W0_9PEZI</name>
<comment type="caution">
    <text evidence="1">The sequence shown here is derived from an EMBL/GenBank/DDBJ whole genome shotgun (WGS) entry which is preliminary data.</text>
</comment>
<accession>A0A423X8W0</accession>
<dbReference type="AlphaFoldDB" id="A0A423X8W0"/>
<keyword evidence="2" id="KW-1185">Reference proteome</keyword>
<sequence length="62" mass="7244">MDIPMEAQIRLVNKKWPGREEFEFITLPLRRDLNTEVLNVSELAVQILCCVTTLNALHYRSD</sequence>
<dbReference type="EMBL" id="LKEA01000001">
    <property type="protein sequence ID" value="ROW12226.1"/>
    <property type="molecule type" value="Genomic_DNA"/>
</dbReference>
<protein>
    <submittedName>
        <fullName evidence="1">Uncharacterized protein</fullName>
    </submittedName>
</protein>
<gene>
    <name evidence="1" type="ORF">VMCG_00105</name>
</gene>
<dbReference type="Proteomes" id="UP000283895">
    <property type="component" value="Unassembled WGS sequence"/>
</dbReference>
<organism evidence="1 2">
    <name type="scientific">Cytospora schulzeri</name>
    <dbReference type="NCBI Taxonomy" id="448051"/>
    <lineage>
        <taxon>Eukaryota</taxon>
        <taxon>Fungi</taxon>
        <taxon>Dikarya</taxon>
        <taxon>Ascomycota</taxon>
        <taxon>Pezizomycotina</taxon>
        <taxon>Sordariomycetes</taxon>
        <taxon>Sordariomycetidae</taxon>
        <taxon>Diaporthales</taxon>
        <taxon>Cytosporaceae</taxon>
        <taxon>Cytospora</taxon>
    </lineage>
</organism>
<evidence type="ECO:0000313" key="1">
    <source>
        <dbReference type="EMBL" id="ROW12226.1"/>
    </source>
</evidence>